<comment type="caution">
    <text evidence="2">The sequence shown here is derived from an EMBL/GenBank/DDBJ whole genome shotgun (WGS) entry which is preliminary data.</text>
</comment>
<feature type="chain" id="PRO_5043886641" description="DUF19 domain-containing protein" evidence="1">
    <location>
        <begin position="19"/>
        <end position="188"/>
    </location>
</feature>
<evidence type="ECO:0000256" key="1">
    <source>
        <dbReference type="SAM" id="SignalP"/>
    </source>
</evidence>
<sequence>MNFFVLFGVTVLFGIVKCLDKGDCWRYKSIECTFNLIGREKDDSFCGRHKQEMYCIANPAIECDMSFKSKAEYLKHIWERICEKNTNIHRELDANVDCFMKGVSDPKCTKSVANLMKNDEYEDMNDLQKEACRHFEETKDCQLQSIIDNCGKSVAVLYKTVFGPVIDVERAVCDDVILPSKDNYYKSK</sequence>
<proteinExistence type="predicted"/>
<protein>
    <recommendedName>
        <fullName evidence="4">DUF19 domain-containing protein</fullName>
    </recommendedName>
</protein>
<dbReference type="AlphaFoldDB" id="A0AAV2B5U9"/>
<keyword evidence="1" id="KW-0732">Signal</keyword>
<feature type="signal peptide" evidence="1">
    <location>
        <begin position="1"/>
        <end position="18"/>
    </location>
</feature>
<reference evidence="2 3" key="1">
    <citation type="submission" date="2024-04" db="EMBL/GenBank/DDBJ databases">
        <authorList>
            <person name="Rising A."/>
            <person name="Reimegard J."/>
            <person name="Sonavane S."/>
            <person name="Akerstrom W."/>
            <person name="Nylinder S."/>
            <person name="Hedman E."/>
            <person name="Kallberg Y."/>
        </authorList>
    </citation>
    <scope>NUCLEOTIDE SEQUENCE [LARGE SCALE GENOMIC DNA]</scope>
</reference>
<evidence type="ECO:0000313" key="3">
    <source>
        <dbReference type="Proteomes" id="UP001497382"/>
    </source>
</evidence>
<name>A0AAV2B5U9_9ARAC</name>
<dbReference type="Proteomes" id="UP001497382">
    <property type="component" value="Unassembled WGS sequence"/>
</dbReference>
<keyword evidence="3" id="KW-1185">Reference proteome</keyword>
<evidence type="ECO:0000313" key="2">
    <source>
        <dbReference type="EMBL" id="CAL1290809.1"/>
    </source>
</evidence>
<dbReference type="EMBL" id="CAXIEN010000270">
    <property type="protein sequence ID" value="CAL1290809.1"/>
    <property type="molecule type" value="Genomic_DNA"/>
</dbReference>
<evidence type="ECO:0008006" key="4">
    <source>
        <dbReference type="Google" id="ProtNLM"/>
    </source>
</evidence>
<gene>
    <name evidence="2" type="ORF">LARSCL_LOCUS16720</name>
</gene>
<organism evidence="2 3">
    <name type="scientific">Larinioides sclopetarius</name>
    <dbReference type="NCBI Taxonomy" id="280406"/>
    <lineage>
        <taxon>Eukaryota</taxon>
        <taxon>Metazoa</taxon>
        <taxon>Ecdysozoa</taxon>
        <taxon>Arthropoda</taxon>
        <taxon>Chelicerata</taxon>
        <taxon>Arachnida</taxon>
        <taxon>Araneae</taxon>
        <taxon>Araneomorphae</taxon>
        <taxon>Entelegynae</taxon>
        <taxon>Araneoidea</taxon>
        <taxon>Araneidae</taxon>
        <taxon>Larinioides</taxon>
    </lineage>
</organism>
<accession>A0AAV2B5U9</accession>